<reference evidence="2" key="2">
    <citation type="submission" date="2013-12" db="EMBL/GenBank/DDBJ databases">
        <authorList>
            <person name="Yu Y."/>
            <person name="Lee S."/>
            <person name="de Baynast K."/>
            <person name="Wissotski M."/>
            <person name="Liu L."/>
            <person name="Talag J."/>
            <person name="Goicoechea J."/>
            <person name="Angelova A."/>
            <person name="Jetty R."/>
            <person name="Kudrna D."/>
            <person name="Golser W."/>
            <person name="Rivera L."/>
            <person name="Zhang J."/>
            <person name="Wing R."/>
        </authorList>
    </citation>
    <scope>NUCLEOTIDE SEQUENCE</scope>
</reference>
<dbReference type="STRING" id="77586.A0A0D9X623"/>
<dbReference type="HOGENOM" id="CLU_120197_0_0_1"/>
<sequence>MARIEKGTVRTLWYLNENPLEGITWKFHNLRISALTVNFGKMPSIMSIFSLLRCAPQIEILHIEVDQRETQNNGIVKEIIDVEMSDGLVKTLKCVIMSLVTCLPSEMSFIELLLSKATSLESLKVMYSWKSLMPLKEACTSFPTFKKASPHGSCEHNLLIWEFIYIIRNKWSYTFSEPANHVDSRWM</sequence>
<proteinExistence type="predicted"/>
<name>A0A0D9X623_9ORYZ</name>
<evidence type="ECO:0000313" key="2">
    <source>
        <dbReference type="Proteomes" id="UP000032180"/>
    </source>
</evidence>
<evidence type="ECO:0008006" key="3">
    <source>
        <dbReference type="Google" id="ProtNLM"/>
    </source>
</evidence>
<reference evidence="1 2" key="1">
    <citation type="submission" date="2012-08" db="EMBL/GenBank/DDBJ databases">
        <title>Oryza genome evolution.</title>
        <authorList>
            <person name="Wing R.A."/>
        </authorList>
    </citation>
    <scope>NUCLEOTIDE SEQUENCE</scope>
</reference>
<protein>
    <recommendedName>
        <fullName evidence="3">FBD domain-containing protein</fullName>
    </recommendedName>
</protein>
<evidence type="ECO:0000313" key="1">
    <source>
        <dbReference type="EnsemblPlants" id="LPERR08G07390.1"/>
    </source>
</evidence>
<dbReference type="AlphaFoldDB" id="A0A0D9X623"/>
<accession>A0A0D9X623</accession>
<keyword evidence="2" id="KW-1185">Reference proteome</keyword>
<organism evidence="1 2">
    <name type="scientific">Leersia perrieri</name>
    <dbReference type="NCBI Taxonomy" id="77586"/>
    <lineage>
        <taxon>Eukaryota</taxon>
        <taxon>Viridiplantae</taxon>
        <taxon>Streptophyta</taxon>
        <taxon>Embryophyta</taxon>
        <taxon>Tracheophyta</taxon>
        <taxon>Spermatophyta</taxon>
        <taxon>Magnoliopsida</taxon>
        <taxon>Liliopsida</taxon>
        <taxon>Poales</taxon>
        <taxon>Poaceae</taxon>
        <taxon>BOP clade</taxon>
        <taxon>Oryzoideae</taxon>
        <taxon>Oryzeae</taxon>
        <taxon>Oryzinae</taxon>
        <taxon>Leersia</taxon>
    </lineage>
</organism>
<dbReference type="Gramene" id="LPERR08G07390.1">
    <property type="protein sequence ID" value="LPERR08G07390.1"/>
    <property type="gene ID" value="LPERR08G07390"/>
</dbReference>
<dbReference type="EnsemblPlants" id="LPERR08G07390.1">
    <property type="protein sequence ID" value="LPERR08G07390.1"/>
    <property type="gene ID" value="LPERR08G07390"/>
</dbReference>
<dbReference type="Proteomes" id="UP000032180">
    <property type="component" value="Chromosome 8"/>
</dbReference>
<reference evidence="1" key="3">
    <citation type="submission" date="2015-04" db="UniProtKB">
        <authorList>
            <consortium name="EnsemblPlants"/>
        </authorList>
    </citation>
    <scope>IDENTIFICATION</scope>
</reference>